<evidence type="ECO:0000313" key="2">
    <source>
        <dbReference type="EMBL" id="QCT04023.1"/>
    </source>
</evidence>
<reference evidence="2 3" key="1">
    <citation type="submission" date="2019-05" db="EMBL/GenBank/DDBJ databases">
        <authorList>
            <person name="Chen C."/>
        </authorList>
    </citation>
    <scope>NUCLEOTIDE SEQUENCE [LARGE SCALE GENOMIC DNA]</scope>
    <source>
        <strain evidence="2 3">HB172198</strain>
    </source>
</reference>
<gene>
    <name evidence="2" type="ORF">E6C60_3312</name>
</gene>
<name>A0A4P8XNL5_9BACL</name>
<dbReference type="SUPFAM" id="SSF51695">
    <property type="entry name" value="PLC-like phosphodiesterases"/>
    <property type="match status" value="1"/>
</dbReference>
<dbReference type="Proteomes" id="UP000300879">
    <property type="component" value="Chromosome"/>
</dbReference>
<feature type="domain" description="GP-PDE" evidence="1">
    <location>
        <begin position="7"/>
        <end position="242"/>
    </location>
</feature>
<evidence type="ECO:0000259" key="1">
    <source>
        <dbReference type="PROSITE" id="PS51704"/>
    </source>
</evidence>
<keyword evidence="3" id="KW-1185">Reference proteome</keyword>
<evidence type="ECO:0000313" key="3">
    <source>
        <dbReference type="Proteomes" id="UP000300879"/>
    </source>
</evidence>
<proteinExistence type="predicted"/>
<dbReference type="Pfam" id="PF03009">
    <property type="entry name" value="GDPD"/>
    <property type="match status" value="1"/>
</dbReference>
<dbReference type="InterPro" id="IPR017946">
    <property type="entry name" value="PLC-like_Pdiesterase_TIM-brl"/>
</dbReference>
<dbReference type="PROSITE" id="PS51704">
    <property type="entry name" value="GP_PDE"/>
    <property type="match status" value="1"/>
</dbReference>
<dbReference type="InterPro" id="IPR030395">
    <property type="entry name" value="GP_PDE_dom"/>
</dbReference>
<dbReference type="PANTHER" id="PTHR46211">
    <property type="entry name" value="GLYCEROPHOSPHORYL DIESTER PHOSPHODIESTERASE"/>
    <property type="match status" value="1"/>
</dbReference>
<sequence length="247" mass="27349">MSIPNKPLIFAHRGASGEAPENTLAAFRLGLEQGCTGIELDIHLSKDNSLVVIHDDSIDRTTNGSGKVNDMTVEQLQTYDAGSWFHERYAGETIPTLAQVLHLVPPQVMLNVEIKGKYHGAIEPALVKLLRDCDRLDQVVISSFDWKSLRLIRELEPRIEVGLLYSLTLDRHEELPLAAGTKVFSLHPNYSRLELKDLKGPQSKGLKVYGWTINEEASLVEAAASGIDGIITDYPGRLKALLDQASW</sequence>
<dbReference type="GO" id="GO:0008081">
    <property type="term" value="F:phosphoric diester hydrolase activity"/>
    <property type="evidence" value="ECO:0007669"/>
    <property type="project" value="InterPro"/>
</dbReference>
<organism evidence="2 3">
    <name type="scientific">Paenibacillus algicola</name>
    <dbReference type="NCBI Taxonomy" id="2565926"/>
    <lineage>
        <taxon>Bacteria</taxon>
        <taxon>Bacillati</taxon>
        <taxon>Bacillota</taxon>
        <taxon>Bacilli</taxon>
        <taxon>Bacillales</taxon>
        <taxon>Paenibacillaceae</taxon>
        <taxon>Paenibacillus</taxon>
    </lineage>
</organism>
<protein>
    <submittedName>
        <fullName evidence="2">Glycerophosphoryl diester phosphodiesterase</fullName>
    </submittedName>
</protein>
<dbReference type="Gene3D" id="3.20.20.190">
    <property type="entry name" value="Phosphatidylinositol (PI) phosphodiesterase"/>
    <property type="match status" value="1"/>
</dbReference>
<dbReference type="GO" id="GO:0006629">
    <property type="term" value="P:lipid metabolic process"/>
    <property type="evidence" value="ECO:0007669"/>
    <property type="project" value="InterPro"/>
</dbReference>
<dbReference type="PANTHER" id="PTHR46211:SF1">
    <property type="entry name" value="GLYCEROPHOSPHODIESTER PHOSPHODIESTERASE, CYTOPLASMIC"/>
    <property type="match status" value="1"/>
</dbReference>
<dbReference type="KEGG" id="palo:E6C60_3312"/>
<dbReference type="CDD" id="cd08563">
    <property type="entry name" value="GDPD_TtGDE_like"/>
    <property type="match status" value="1"/>
</dbReference>
<dbReference type="OrthoDB" id="384721at2"/>
<dbReference type="RefSeq" id="WP_138226807.1">
    <property type="nucleotide sequence ID" value="NZ_CP040396.1"/>
</dbReference>
<dbReference type="AlphaFoldDB" id="A0A4P8XNL5"/>
<accession>A0A4P8XNL5</accession>
<dbReference type="EMBL" id="CP040396">
    <property type="protein sequence ID" value="QCT04023.1"/>
    <property type="molecule type" value="Genomic_DNA"/>
</dbReference>